<evidence type="ECO:0000313" key="2">
    <source>
        <dbReference type="EMBL" id="AFO47341.1"/>
    </source>
</evidence>
<accession>I7C2N8</accession>
<dbReference type="PATRIC" id="fig|1196325.3.peg.1487"/>
<sequence>MKGQEAGARLNAWHTKPTNIRATRAPEKTVWGEIQPAEVST</sequence>
<protein>
    <submittedName>
        <fullName evidence="2">Uncharacterized protein</fullName>
    </submittedName>
</protein>
<dbReference type="AlphaFoldDB" id="I7C2N8"/>
<proteinExistence type="predicted"/>
<gene>
    <name evidence="2" type="ordered locus">T1E_1486</name>
</gene>
<dbReference type="EMBL" id="CP003734">
    <property type="protein sequence ID" value="AFO47341.1"/>
    <property type="molecule type" value="Genomic_DNA"/>
</dbReference>
<feature type="region of interest" description="Disordered" evidence="1">
    <location>
        <begin position="1"/>
        <end position="29"/>
    </location>
</feature>
<reference evidence="3" key="1">
    <citation type="journal article" date="2013" name="Microb. Biotechnol.">
        <title>Metabolic potential of the organic-solvent tolerant Pseudomonas putida DOT-T1E deduced from its annotated genome.</title>
        <authorList>
            <person name="Udaondo Z."/>
            <person name="Molina L."/>
            <person name="Daniels C."/>
            <person name="Gomez M.J."/>
            <person name="Molina-Henares M.A."/>
            <person name="Matilla M.A."/>
            <person name="Roca A."/>
            <person name="Fernandez M."/>
            <person name="Duque E."/>
            <person name="Segura A."/>
            <person name="Ramos J.L."/>
        </authorList>
    </citation>
    <scope>NUCLEOTIDE SEQUENCE [LARGE SCALE GENOMIC DNA]</scope>
    <source>
        <strain evidence="3">DOT-T1E</strain>
    </source>
</reference>
<dbReference type="KEGG" id="ppx:T1E_1486"/>
<dbReference type="HOGENOM" id="CLU_3275373_0_0_6"/>
<organism evidence="2 3">
    <name type="scientific">Pseudomonas putida (strain DOT-T1E)</name>
    <dbReference type="NCBI Taxonomy" id="1196325"/>
    <lineage>
        <taxon>Bacteria</taxon>
        <taxon>Pseudomonadati</taxon>
        <taxon>Pseudomonadota</taxon>
        <taxon>Gammaproteobacteria</taxon>
        <taxon>Pseudomonadales</taxon>
        <taxon>Pseudomonadaceae</taxon>
        <taxon>Pseudomonas</taxon>
    </lineage>
</organism>
<evidence type="ECO:0000256" key="1">
    <source>
        <dbReference type="SAM" id="MobiDB-lite"/>
    </source>
</evidence>
<name>I7C2N8_PSEPT</name>
<evidence type="ECO:0000313" key="3">
    <source>
        <dbReference type="Proteomes" id="UP000006503"/>
    </source>
</evidence>
<dbReference type="Proteomes" id="UP000006503">
    <property type="component" value="Chromosome"/>
</dbReference>